<sequence>MENHAGSSSRRPNQAHEPGFDPNDWLTLGIGTQERQAAGQTHACLYCPITFLSSQALGEHQQWHLRERERREYEAMFPPNHVPIIPMFGPIVQVEPPPGLDLSLGLGAGDERMNTVPPNVYRGLLERRLGIRVEEGLLGRMDMVESAGGDDDAIEETETCTEPNNMHGGNENGDVCENEEGGAEVSSKELDLTLRL</sequence>
<gene>
    <name evidence="1" type="ORF">MRB53_017540</name>
</gene>
<proteinExistence type="predicted"/>
<comment type="caution">
    <text evidence="1">The sequence shown here is derived from an EMBL/GenBank/DDBJ whole genome shotgun (WGS) entry which is preliminary data.</text>
</comment>
<reference evidence="1 2" key="1">
    <citation type="journal article" date="2022" name="Hortic Res">
        <title>A haplotype resolved chromosomal level avocado genome allows analysis of novel avocado genes.</title>
        <authorList>
            <person name="Nath O."/>
            <person name="Fletcher S.J."/>
            <person name="Hayward A."/>
            <person name="Shaw L.M."/>
            <person name="Masouleh A.K."/>
            <person name="Furtado A."/>
            <person name="Henry R.J."/>
            <person name="Mitter N."/>
        </authorList>
    </citation>
    <scope>NUCLEOTIDE SEQUENCE [LARGE SCALE GENOMIC DNA]</scope>
    <source>
        <strain evidence="2">cv. Hass</strain>
    </source>
</reference>
<name>A0ACC2M5D9_PERAE</name>
<dbReference type="EMBL" id="CM056813">
    <property type="protein sequence ID" value="KAJ8640846.1"/>
    <property type="molecule type" value="Genomic_DNA"/>
</dbReference>
<protein>
    <submittedName>
        <fullName evidence="1">Uncharacterized protein</fullName>
    </submittedName>
</protein>
<evidence type="ECO:0000313" key="1">
    <source>
        <dbReference type="EMBL" id="KAJ8640846.1"/>
    </source>
</evidence>
<dbReference type="Proteomes" id="UP001234297">
    <property type="component" value="Chromosome 5"/>
</dbReference>
<keyword evidence="2" id="KW-1185">Reference proteome</keyword>
<evidence type="ECO:0000313" key="2">
    <source>
        <dbReference type="Proteomes" id="UP001234297"/>
    </source>
</evidence>
<organism evidence="1 2">
    <name type="scientific">Persea americana</name>
    <name type="common">Avocado</name>
    <dbReference type="NCBI Taxonomy" id="3435"/>
    <lineage>
        <taxon>Eukaryota</taxon>
        <taxon>Viridiplantae</taxon>
        <taxon>Streptophyta</taxon>
        <taxon>Embryophyta</taxon>
        <taxon>Tracheophyta</taxon>
        <taxon>Spermatophyta</taxon>
        <taxon>Magnoliopsida</taxon>
        <taxon>Magnoliidae</taxon>
        <taxon>Laurales</taxon>
        <taxon>Lauraceae</taxon>
        <taxon>Persea</taxon>
    </lineage>
</organism>
<accession>A0ACC2M5D9</accession>